<dbReference type="OrthoDB" id="419537at2759"/>
<dbReference type="GeneID" id="11535073"/>
<dbReference type="GO" id="GO:0005829">
    <property type="term" value="C:cytosol"/>
    <property type="evidence" value="ECO:0007669"/>
    <property type="project" value="TreeGrafter"/>
</dbReference>
<dbReference type="PANTHER" id="PTHR19443">
    <property type="entry name" value="HEXOKINASE"/>
    <property type="match status" value="1"/>
</dbReference>
<dbReference type="GO" id="GO:0005536">
    <property type="term" value="F:D-glucose binding"/>
    <property type="evidence" value="ECO:0007669"/>
    <property type="project" value="InterPro"/>
</dbReference>
<dbReference type="GO" id="GO:0006006">
    <property type="term" value="P:glucose metabolic process"/>
    <property type="evidence" value="ECO:0007669"/>
    <property type="project" value="TreeGrafter"/>
</dbReference>
<evidence type="ECO:0000313" key="4">
    <source>
        <dbReference type="Proteomes" id="UP000005666"/>
    </source>
</evidence>
<dbReference type="STRING" id="1071381.G8BPA7"/>
<dbReference type="OMA" id="TICTRLA"/>
<dbReference type="CDD" id="cd24000">
    <property type="entry name" value="ASKHA_NBD_HK"/>
    <property type="match status" value="1"/>
</dbReference>
<keyword evidence="1" id="KW-0067">ATP-binding</keyword>
<name>G8BPA7_TETPH</name>
<dbReference type="Pfam" id="PF00349">
    <property type="entry name" value="Hexokinase_1"/>
    <property type="match status" value="1"/>
</dbReference>
<dbReference type="EC" id="2.7.1.-" evidence="1"/>
<dbReference type="KEGG" id="tpf:TPHA_0B01640"/>
<dbReference type="EMBL" id="HE612857">
    <property type="protein sequence ID" value="CCE61838.1"/>
    <property type="molecule type" value="Genomic_DNA"/>
</dbReference>
<dbReference type="PROSITE" id="PS51748">
    <property type="entry name" value="HEXOKINASE_2"/>
    <property type="match status" value="1"/>
</dbReference>
<keyword evidence="1" id="KW-0808">Transferase</keyword>
<dbReference type="GO" id="GO:0001678">
    <property type="term" value="P:intracellular glucose homeostasis"/>
    <property type="evidence" value="ECO:0007669"/>
    <property type="project" value="InterPro"/>
</dbReference>
<evidence type="ECO:0000313" key="3">
    <source>
        <dbReference type="EMBL" id="CCE61838.1"/>
    </source>
</evidence>
<dbReference type="HOGENOM" id="CLU_014393_4_1_1"/>
<dbReference type="PRINTS" id="PR00475">
    <property type="entry name" value="HEXOKINASE"/>
</dbReference>
<organism evidence="3 4">
    <name type="scientific">Tetrapisispora phaffii (strain ATCC 24235 / CBS 4417 / NBRC 1672 / NRRL Y-8282 / UCD 70-5)</name>
    <name type="common">Yeast</name>
    <name type="synonym">Fabospora phaffii</name>
    <dbReference type="NCBI Taxonomy" id="1071381"/>
    <lineage>
        <taxon>Eukaryota</taxon>
        <taxon>Fungi</taxon>
        <taxon>Dikarya</taxon>
        <taxon>Ascomycota</taxon>
        <taxon>Saccharomycotina</taxon>
        <taxon>Saccharomycetes</taxon>
        <taxon>Saccharomycetales</taxon>
        <taxon>Saccharomycetaceae</taxon>
        <taxon>Tetrapisispora</taxon>
    </lineage>
</organism>
<dbReference type="Proteomes" id="UP000005666">
    <property type="component" value="Chromosome 2"/>
</dbReference>
<dbReference type="InterPro" id="IPR043129">
    <property type="entry name" value="ATPase_NBD"/>
</dbReference>
<dbReference type="Gene3D" id="3.40.367.20">
    <property type="match status" value="1"/>
</dbReference>
<dbReference type="GO" id="GO:0005524">
    <property type="term" value="F:ATP binding"/>
    <property type="evidence" value="ECO:0007669"/>
    <property type="project" value="UniProtKB-UniRule"/>
</dbReference>
<evidence type="ECO:0000256" key="1">
    <source>
        <dbReference type="RuleBase" id="RU362007"/>
    </source>
</evidence>
<dbReference type="InterPro" id="IPR022672">
    <property type="entry name" value="Hexokinase_N"/>
</dbReference>
<sequence>MTVNSRIVGEVRKKFIPKDDAAELKVKFLAELEWRLQNSKYSMLPSRLVHGSIKAPNSNNRYISIDFGGTTLKIAIMKYDSDEKNFEIAYQNSMNITSKIVDWKFFEELVFWICQQLNEQCDFSNELTFLISTTFSSPLDDNNKIVSMGKGFELMDELKDISLNAILKKLFNKYKSNNIAFTNARFQICDIINDSVAVYITGKFTCLKSQIALILGTGLNSCFELPNFMLPEYKAQHYDIETSQKVIINAEAGFLGKDFIKLSRFEKGFELDNLNMPMEFITSGKYIPSSFLRLLTYYNIPISKEIEFDGSTFGAIINGNSNITSSEFKNVCRELALLYLERASIYLVAMLEGILELTNNSTTVESDTVNIGYVGSFLANIEEYRNMVEIRSGHKFKLIFLEDSNLKGATIATCTNIRHHWI</sequence>
<accession>G8BPA7</accession>
<proteinExistence type="inferred from homology"/>
<dbReference type="PANTHER" id="PTHR19443:SF83">
    <property type="entry name" value="N-ACETYLGLUCOSAMINE KINASE"/>
    <property type="match status" value="1"/>
</dbReference>
<dbReference type="GO" id="GO:0004340">
    <property type="term" value="F:glucokinase activity"/>
    <property type="evidence" value="ECO:0007669"/>
    <property type="project" value="TreeGrafter"/>
</dbReference>
<gene>
    <name evidence="3" type="primary">TPHA0B01640</name>
    <name evidence="3" type="ordered locus">TPHA_0B01640</name>
</gene>
<keyword evidence="4" id="KW-1185">Reference proteome</keyword>
<keyword evidence="1" id="KW-0547">Nucleotide-binding</keyword>
<protein>
    <recommendedName>
        <fullName evidence="1">Phosphotransferase</fullName>
        <ecNumber evidence="1">2.7.1.-</ecNumber>
    </recommendedName>
</protein>
<dbReference type="SUPFAM" id="SSF53067">
    <property type="entry name" value="Actin-like ATPase domain"/>
    <property type="match status" value="2"/>
</dbReference>
<reference evidence="3 4" key="1">
    <citation type="journal article" date="2011" name="Proc. Natl. Acad. Sci. U.S.A.">
        <title>Evolutionary erosion of yeast sex chromosomes by mating-type switching accidents.</title>
        <authorList>
            <person name="Gordon J.L."/>
            <person name="Armisen D."/>
            <person name="Proux-Wera E."/>
            <person name="Oheigeartaigh S.S."/>
            <person name="Byrne K.P."/>
            <person name="Wolfe K.H."/>
        </authorList>
    </citation>
    <scope>NUCLEOTIDE SEQUENCE [LARGE SCALE GENOMIC DNA]</scope>
    <source>
        <strain evidence="4">ATCC 24235 / CBS 4417 / NBRC 1672 / NRRL Y-8282 / UCD 70-5</strain>
    </source>
</reference>
<comment type="similarity">
    <text evidence="1">Belongs to the hexokinase family.</text>
</comment>
<dbReference type="GO" id="GO:0005739">
    <property type="term" value="C:mitochondrion"/>
    <property type="evidence" value="ECO:0007669"/>
    <property type="project" value="TreeGrafter"/>
</dbReference>
<dbReference type="RefSeq" id="XP_003684272.1">
    <property type="nucleotide sequence ID" value="XM_003684224.1"/>
</dbReference>
<keyword evidence="1" id="KW-0324">Glycolysis</keyword>
<evidence type="ECO:0000259" key="2">
    <source>
        <dbReference type="Pfam" id="PF00349"/>
    </source>
</evidence>
<dbReference type="Gene3D" id="3.30.420.40">
    <property type="match status" value="1"/>
</dbReference>
<keyword evidence="1" id="KW-0418">Kinase</keyword>
<dbReference type="InterPro" id="IPR001312">
    <property type="entry name" value="Hexokinase"/>
</dbReference>
<dbReference type="GO" id="GO:0006096">
    <property type="term" value="P:glycolytic process"/>
    <property type="evidence" value="ECO:0007669"/>
    <property type="project" value="UniProtKB-KW"/>
</dbReference>
<dbReference type="GO" id="GO:0008865">
    <property type="term" value="F:fructokinase activity"/>
    <property type="evidence" value="ECO:0007669"/>
    <property type="project" value="TreeGrafter"/>
</dbReference>
<dbReference type="eggNOG" id="KOG1369">
    <property type="taxonomic scope" value="Eukaryota"/>
</dbReference>
<feature type="domain" description="Hexokinase N-terminal" evidence="2">
    <location>
        <begin position="16"/>
        <end position="203"/>
    </location>
</feature>
<dbReference type="GO" id="GO:0006013">
    <property type="term" value="P:mannose metabolic process"/>
    <property type="evidence" value="ECO:0007669"/>
    <property type="project" value="TreeGrafter"/>
</dbReference>
<dbReference type="GO" id="GO:0019158">
    <property type="term" value="F:mannokinase activity"/>
    <property type="evidence" value="ECO:0007669"/>
    <property type="project" value="TreeGrafter"/>
</dbReference>
<dbReference type="AlphaFoldDB" id="G8BPA7"/>